<keyword evidence="1" id="KW-0175">Coiled coil</keyword>
<dbReference type="Proteomes" id="UP000004662">
    <property type="component" value="Chromosome"/>
</dbReference>
<dbReference type="RefSeq" id="WP_009182166.1">
    <property type="nucleotide sequence ID" value="NZ_CM001368.1"/>
</dbReference>
<proteinExistence type="predicted"/>
<feature type="coiled-coil region" evidence="1">
    <location>
        <begin position="44"/>
        <end position="78"/>
    </location>
</feature>
<evidence type="ECO:0000313" key="3">
    <source>
        <dbReference type="EMBL" id="EHJ48806.1"/>
    </source>
</evidence>
<sequence>MKSITLGFVLVISFLSIRDGHSQVVYCTNCSDIFTQSLEHVTSIEQLSQLYTQVSEALKQTEQQIQLVQQGIEQYENMVKNTVNLPDSIRNKIQGTFSKLTSLTQQLDLQRGDASALSQIFKSSYSSTDSIRDLAKSTKDNMAAASSTFDEMRKKWSDEVDRSHQAAFQESGMQINDIEQKAAELDSQLNDLLMTPDGQMKALEAGNQIAALQLQESQKLRSLLAVSVQASVQKGMKDEKNEQIKQDAWKDSLTTDKLKEATSRSDPF</sequence>
<gene>
    <name evidence="3" type="ORF">DFW101_2802</name>
</gene>
<feature type="region of interest" description="Disordered" evidence="2">
    <location>
        <begin position="232"/>
        <end position="268"/>
    </location>
</feature>
<evidence type="ECO:0000256" key="1">
    <source>
        <dbReference type="SAM" id="Coils"/>
    </source>
</evidence>
<name>G7QB64_9BACT</name>
<dbReference type="OrthoDB" id="5449665at2"/>
<accession>G7QB64</accession>
<evidence type="ECO:0000256" key="2">
    <source>
        <dbReference type="SAM" id="MobiDB-lite"/>
    </source>
</evidence>
<evidence type="ECO:0000313" key="4">
    <source>
        <dbReference type="Proteomes" id="UP000004662"/>
    </source>
</evidence>
<dbReference type="AlphaFoldDB" id="G7QB64"/>
<reference evidence="4" key="1">
    <citation type="journal article" date="2015" name="Genome Announc.">
        <title>High-Quality Draft Genome Sequence of Desulfovibrio carbinoliphilus FW-101-2B, an Organic Acid-Oxidizing Sulfate-Reducing Bacterium Isolated from Uranium(VI)-Contaminated Groundwater.</title>
        <authorList>
            <person name="Ramsay B.D."/>
            <person name="Hwang C."/>
            <person name="Woo H.L."/>
            <person name="Carroll S.L."/>
            <person name="Lucas S."/>
            <person name="Han J."/>
            <person name="Lapidus A.L."/>
            <person name="Cheng J.F."/>
            <person name="Goodwin L.A."/>
            <person name="Pitluck S."/>
            <person name="Peters L."/>
            <person name="Chertkov O."/>
            <person name="Held B."/>
            <person name="Detter J.C."/>
            <person name="Han C.S."/>
            <person name="Tapia R."/>
            <person name="Land M.L."/>
            <person name="Hauser L.J."/>
            <person name="Kyrpides N.C."/>
            <person name="Ivanova N.N."/>
            <person name="Mikhailova N."/>
            <person name="Pagani I."/>
            <person name="Woyke T."/>
            <person name="Arkin A.P."/>
            <person name="Dehal P."/>
            <person name="Chivian D."/>
            <person name="Criddle C.S."/>
            <person name="Wu W."/>
            <person name="Chakraborty R."/>
            <person name="Hazen T.C."/>
            <person name="Fields M.W."/>
        </authorList>
    </citation>
    <scope>NUCLEOTIDE SEQUENCE [LARGE SCALE GENOMIC DNA]</scope>
    <source>
        <strain evidence="4">FW-101-2B</strain>
    </source>
</reference>
<dbReference type="InterPro" id="IPR014147">
    <property type="entry name" value="T4SS_TrbJ"/>
</dbReference>
<keyword evidence="4" id="KW-1185">Reference proteome</keyword>
<dbReference type="HOGENOM" id="CLU_065326_0_0_7"/>
<organism evidence="3 4">
    <name type="scientific">Solidesulfovibrio carbinoliphilus subsp. oakridgensis</name>
    <dbReference type="NCBI Taxonomy" id="694327"/>
    <lineage>
        <taxon>Bacteria</taxon>
        <taxon>Pseudomonadati</taxon>
        <taxon>Thermodesulfobacteriota</taxon>
        <taxon>Desulfovibrionia</taxon>
        <taxon>Desulfovibrionales</taxon>
        <taxon>Desulfovibrionaceae</taxon>
        <taxon>Solidesulfovibrio</taxon>
    </lineage>
</organism>
<dbReference type="NCBIfam" id="TIGR02780">
    <property type="entry name" value="TrbJ_Ti"/>
    <property type="match status" value="1"/>
</dbReference>
<dbReference type="STRING" id="694327.DFW101_2802"/>
<dbReference type="eggNOG" id="COG5314">
    <property type="taxonomic scope" value="Bacteria"/>
</dbReference>
<dbReference type="EMBL" id="CM001368">
    <property type="protein sequence ID" value="EHJ48806.1"/>
    <property type="molecule type" value="Genomic_DNA"/>
</dbReference>
<feature type="compositionally biased region" description="Basic and acidic residues" evidence="2">
    <location>
        <begin position="235"/>
        <end position="268"/>
    </location>
</feature>
<protein>
    <submittedName>
        <fullName evidence="3">P-type conjugative transfer protein TrbJ</fullName>
    </submittedName>
</protein>